<dbReference type="GO" id="GO:0016788">
    <property type="term" value="F:hydrolase activity, acting on ester bonds"/>
    <property type="evidence" value="ECO:0007669"/>
    <property type="project" value="UniProtKB-ARBA"/>
</dbReference>
<protein>
    <recommendedName>
        <fullName evidence="3">DUF4886 domain-containing protein</fullName>
    </recommendedName>
</protein>
<comment type="caution">
    <text evidence="1">The sequence shown here is derived from an EMBL/GenBank/DDBJ whole genome shotgun (WGS) entry which is preliminary data.</text>
</comment>
<accession>A0A7W9Y550</accession>
<organism evidence="1 2">
    <name type="scientific">Rhizobium wenxiniae</name>
    <dbReference type="NCBI Taxonomy" id="1737357"/>
    <lineage>
        <taxon>Bacteria</taxon>
        <taxon>Pseudomonadati</taxon>
        <taxon>Pseudomonadota</taxon>
        <taxon>Alphaproteobacteria</taxon>
        <taxon>Hyphomicrobiales</taxon>
        <taxon>Rhizobiaceae</taxon>
        <taxon>Rhizobium/Agrobacterium group</taxon>
        <taxon>Rhizobium</taxon>
    </lineage>
</organism>
<dbReference type="InterPro" id="IPR036514">
    <property type="entry name" value="SGNH_hydro_sf"/>
</dbReference>
<proteinExistence type="predicted"/>
<evidence type="ECO:0000313" key="1">
    <source>
        <dbReference type="EMBL" id="MBB6162166.1"/>
    </source>
</evidence>
<dbReference type="EMBL" id="JACHEG010000002">
    <property type="protein sequence ID" value="MBB6162166.1"/>
    <property type="molecule type" value="Genomic_DNA"/>
</dbReference>
<dbReference type="Gene3D" id="3.40.50.1110">
    <property type="entry name" value="SGNH hydrolase"/>
    <property type="match status" value="1"/>
</dbReference>
<dbReference type="RefSeq" id="WP_183992033.1">
    <property type="nucleotide sequence ID" value="NZ_BMHW01000002.1"/>
</dbReference>
<sequence>MLKVSRAGVLAIALASSLAFLPPFNGMLSDGIRSLKDMLDTRPEQRVLFIGNSRTFYHAMPFMVRSIADSAGYPEKLHVEMDAQPGVSLEYHLESGNTQAQLERRWDHVVLQVLSSDQYSAEKANGAWDTAAAMIKEVQANGSSPAMFVTWRYTDQCTQGAGMPQTATGMTPAGYANMHVNIQQQHARLAALTGVDLVNVGLVWEELQDRPRDFRLYDDCNHPSIYGSYLSALMFYGYFSGDEVTDVKFKPDEVSSEDAKMLRTIVSQYFKQKSKDHTASLEAVTSR</sequence>
<keyword evidence="2" id="KW-1185">Reference proteome</keyword>
<reference evidence="1 2" key="1">
    <citation type="submission" date="2020-08" db="EMBL/GenBank/DDBJ databases">
        <title>Genomic Encyclopedia of Type Strains, Phase IV (KMG-IV): sequencing the most valuable type-strain genomes for metagenomic binning, comparative biology and taxonomic classification.</title>
        <authorList>
            <person name="Goeker M."/>
        </authorList>
    </citation>
    <scope>NUCLEOTIDE SEQUENCE [LARGE SCALE GENOMIC DNA]</scope>
    <source>
        <strain evidence="1 2">DSM 100734</strain>
    </source>
</reference>
<dbReference type="AlphaFoldDB" id="A0A7W9Y550"/>
<name>A0A7W9Y550_9HYPH</name>
<dbReference type="Proteomes" id="UP000547879">
    <property type="component" value="Unassembled WGS sequence"/>
</dbReference>
<gene>
    <name evidence="1" type="ORF">HNQ72_001984</name>
</gene>
<evidence type="ECO:0000313" key="2">
    <source>
        <dbReference type="Proteomes" id="UP000547879"/>
    </source>
</evidence>
<evidence type="ECO:0008006" key="3">
    <source>
        <dbReference type="Google" id="ProtNLM"/>
    </source>
</evidence>
<dbReference type="SUPFAM" id="SSF52266">
    <property type="entry name" value="SGNH hydrolase"/>
    <property type="match status" value="1"/>
</dbReference>